<feature type="transmembrane region" description="Helical" evidence="1">
    <location>
        <begin position="69"/>
        <end position="86"/>
    </location>
</feature>
<dbReference type="SUPFAM" id="SSF81665">
    <property type="entry name" value="Calcium ATPase, transmembrane domain M"/>
    <property type="match status" value="1"/>
</dbReference>
<dbReference type="InterPro" id="IPR006068">
    <property type="entry name" value="ATPase_P-typ_cation-transptr_C"/>
</dbReference>
<accession>A0A645IRJ6</accession>
<keyword evidence="1" id="KW-1133">Transmembrane helix</keyword>
<feature type="domain" description="Cation-transporting P-type ATPase C-terminal" evidence="2">
    <location>
        <begin position="1"/>
        <end position="161"/>
    </location>
</feature>
<comment type="caution">
    <text evidence="3">The sequence shown here is derived from an EMBL/GenBank/DDBJ whole genome shotgun (WGS) entry which is preliminary data.</text>
</comment>
<evidence type="ECO:0000313" key="3">
    <source>
        <dbReference type="EMBL" id="MPN53726.1"/>
    </source>
</evidence>
<feature type="transmembrane region" description="Helical" evidence="1">
    <location>
        <begin position="106"/>
        <end position="124"/>
    </location>
</feature>
<dbReference type="InterPro" id="IPR023298">
    <property type="entry name" value="ATPase_P-typ_TM_dom_sf"/>
</dbReference>
<sequence length="174" mass="18997">MVTSSTLGLALAFEPAERGIMNRRPRPPAEALLSGFFIWRVLMVSILMMTGALGLFLWELHDGTSIETARTMAVNAVVVSEMFYLINSRYIFAPVTNWTGLTGNRYVLLAIAACIPLQIAYTHAPAMQAIFGSTGLSLQEWAKVLGAGLLVFCAAEMEKFVIRRTRLGARLAAA</sequence>
<dbReference type="AlphaFoldDB" id="A0A645IRJ6"/>
<reference evidence="3" key="1">
    <citation type="submission" date="2019-08" db="EMBL/GenBank/DDBJ databases">
        <authorList>
            <person name="Kucharzyk K."/>
            <person name="Murdoch R.W."/>
            <person name="Higgins S."/>
            <person name="Loffler F."/>
        </authorList>
    </citation>
    <scope>NUCLEOTIDE SEQUENCE</scope>
</reference>
<protein>
    <submittedName>
        <fullName evidence="3">Putative cation-transporting ATPase F</fullName>
        <ecNumber evidence="3">3.6.3.-</ecNumber>
    </submittedName>
</protein>
<keyword evidence="3" id="KW-0378">Hydrolase</keyword>
<proteinExistence type="predicted"/>
<evidence type="ECO:0000259" key="2">
    <source>
        <dbReference type="Pfam" id="PF00689"/>
    </source>
</evidence>
<keyword evidence="1" id="KW-0812">Transmembrane</keyword>
<evidence type="ECO:0000256" key="1">
    <source>
        <dbReference type="SAM" id="Phobius"/>
    </source>
</evidence>
<keyword evidence="1" id="KW-0472">Membrane</keyword>
<dbReference type="EC" id="3.6.3.-" evidence="3"/>
<dbReference type="EMBL" id="VSSQ01121162">
    <property type="protein sequence ID" value="MPN53726.1"/>
    <property type="molecule type" value="Genomic_DNA"/>
</dbReference>
<dbReference type="Gene3D" id="1.20.1110.10">
    <property type="entry name" value="Calcium-transporting ATPase, transmembrane domain"/>
    <property type="match status" value="2"/>
</dbReference>
<dbReference type="GO" id="GO:0016787">
    <property type="term" value="F:hydrolase activity"/>
    <property type="evidence" value="ECO:0007669"/>
    <property type="project" value="UniProtKB-KW"/>
</dbReference>
<gene>
    <name evidence="3" type="primary">ctpF_5</name>
    <name evidence="3" type="ORF">SDC9_201392</name>
</gene>
<organism evidence="3">
    <name type="scientific">bioreactor metagenome</name>
    <dbReference type="NCBI Taxonomy" id="1076179"/>
    <lineage>
        <taxon>unclassified sequences</taxon>
        <taxon>metagenomes</taxon>
        <taxon>ecological metagenomes</taxon>
    </lineage>
</organism>
<dbReference type="Pfam" id="PF00689">
    <property type="entry name" value="Cation_ATPase_C"/>
    <property type="match status" value="1"/>
</dbReference>
<feature type="transmembrane region" description="Helical" evidence="1">
    <location>
        <begin position="37"/>
        <end position="57"/>
    </location>
</feature>
<name>A0A645IRJ6_9ZZZZ</name>